<reference evidence="3 4" key="1">
    <citation type="journal article" date="2024" name="Plant Biotechnol. J.">
        <title>Dendrobium thyrsiflorum genome and its molecular insights into genes involved in important horticultural traits.</title>
        <authorList>
            <person name="Chen B."/>
            <person name="Wang J.Y."/>
            <person name="Zheng P.J."/>
            <person name="Li K.L."/>
            <person name="Liang Y.M."/>
            <person name="Chen X.F."/>
            <person name="Zhang C."/>
            <person name="Zhao X."/>
            <person name="He X."/>
            <person name="Zhang G.Q."/>
            <person name="Liu Z.J."/>
            <person name="Xu Q."/>
        </authorList>
    </citation>
    <scope>NUCLEOTIDE SEQUENCE [LARGE SCALE GENOMIC DNA]</scope>
    <source>
        <strain evidence="3">GZMU011</strain>
    </source>
</reference>
<feature type="compositionally biased region" description="Basic and acidic residues" evidence="1">
    <location>
        <begin position="1"/>
        <end position="16"/>
    </location>
</feature>
<evidence type="ECO:0000256" key="2">
    <source>
        <dbReference type="SAM" id="Phobius"/>
    </source>
</evidence>
<keyword evidence="2" id="KW-0472">Membrane</keyword>
<accession>A0ABD0VWC4</accession>
<dbReference type="Proteomes" id="UP001552299">
    <property type="component" value="Unassembled WGS sequence"/>
</dbReference>
<dbReference type="EMBL" id="JANQDX010000001">
    <property type="protein sequence ID" value="KAL0928698.1"/>
    <property type="molecule type" value="Genomic_DNA"/>
</dbReference>
<keyword evidence="2" id="KW-0812">Transmembrane</keyword>
<name>A0ABD0VWC4_DENTH</name>
<organism evidence="3 4">
    <name type="scientific">Dendrobium thyrsiflorum</name>
    <name type="common">Pinecone-like raceme dendrobium</name>
    <name type="synonym">Orchid</name>
    <dbReference type="NCBI Taxonomy" id="117978"/>
    <lineage>
        <taxon>Eukaryota</taxon>
        <taxon>Viridiplantae</taxon>
        <taxon>Streptophyta</taxon>
        <taxon>Embryophyta</taxon>
        <taxon>Tracheophyta</taxon>
        <taxon>Spermatophyta</taxon>
        <taxon>Magnoliopsida</taxon>
        <taxon>Liliopsida</taxon>
        <taxon>Asparagales</taxon>
        <taxon>Orchidaceae</taxon>
        <taxon>Epidendroideae</taxon>
        <taxon>Malaxideae</taxon>
        <taxon>Dendrobiinae</taxon>
        <taxon>Dendrobium</taxon>
    </lineage>
</organism>
<feature type="transmembrane region" description="Helical" evidence="2">
    <location>
        <begin position="400"/>
        <end position="426"/>
    </location>
</feature>
<evidence type="ECO:0000313" key="3">
    <source>
        <dbReference type="EMBL" id="KAL0928698.1"/>
    </source>
</evidence>
<gene>
    <name evidence="3" type="ORF">M5K25_000612</name>
</gene>
<evidence type="ECO:0000256" key="1">
    <source>
        <dbReference type="SAM" id="MobiDB-lite"/>
    </source>
</evidence>
<feature type="region of interest" description="Disordered" evidence="1">
    <location>
        <begin position="1"/>
        <end position="30"/>
    </location>
</feature>
<keyword evidence="4" id="KW-1185">Reference proteome</keyword>
<proteinExistence type="predicted"/>
<protein>
    <submittedName>
        <fullName evidence="3">Uncharacterized protein</fullName>
    </submittedName>
</protein>
<evidence type="ECO:0000313" key="4">
    <source>
        <dbReference type="Proteomes" id="UP001552299"/>
    </source>
</evidence>
<sequence>MCNLRSDRGKVGEGAKSDNTGGGGIGVGHGRSCRREVGARSATEEAQVREAVAEQGRFSARAEEVKERFGYCGERVGQLPATRPHLGLLSPTSYAHSGFKLELWRNCAPQAEFTEVCRFEVNLCGCRFQILRTLEYNMLPGSVPFSRGESLPRFTCSICDAKSGSDSSSSGKYRSSSELQSIGNTIIQNSTAASLAHSSLTGISGATEMTRHTSMGGKSASPSSSVSPTLSPDIKSASLMGCLTLRNFSILGFHLSPHLSSDVGECGIFIIKEILFDFICFLFSLRTITSIGGGTSLALASVYSPNRQLPCLWHHPFLLHLHLVYLLPPLQTFGSLSGGATGSPVLDLGLVNDGIPWRILQGVDRRNGCQRGSSIGPISDVVGGWGRISGKLYQMSRPDLFPFFFLFFHLYEALASISVFTFRRWIPEPGIQVSHPNAHRAGLVVFFYFFPMVGMISSEPGRLWLIRIQAPFSSEGLGLQAVVSLSPDEEASALFFPGTDILIRTTSGCLSRVGPPGRPLRVGVVCRGSGSPCNNSREVDTTKLNGSSGASSINNSVCQLDVGTTSQLDSESSIL</sequence>
<keyword evidence="2" id="KW-1133">Transmembrane helix</keyword>
<feature type="compositionally biased region" description="Gly residues" evidence="1">
    <location>
        <begin position="20"/>
        <end position="29"/>
    </location>
</feature>
<dbReference type="AlphaFoldDB" id="A0ABD0VWC4"/>
<comment type="caution">
    <text evidence="3">The sequence shown here is derived from an EMBL/GenBank/DDBJ whole genome shotgun (WGS) entry which is preliminary data.</text>
</comment>
<feature type="transmembrane region" description="Helical" evidence="2">
    <location>
        <begin position="438"/>
        <end position="457"/>
    </location>
</feature>